<feature type="compositionally biased region" description="Polar residues" evidence="5">
    <location>
        <begin position="176"/>
        <end position="185"/>
    </location>
</feature>
<dbReference type="PANTHER" id="PTHR46910:SF3">
    <property type="entry name" value="HALOTOLERANCE PROTEIN 9-RELATED"/>
    <property type="match status" value="1"/>
</dbReference>
<feature type="region of interest" description="Disordered" evidence="5">
    <location>
        <begin position="950"/>
        <end position="1040"/>
    </location>
</feature>
<keyword evidence="8" id="KW-1185">Reference proteome</keyword>
<keyword evidence="3" id="KW-0238">DNA-binding</keyword>
<comment type="subcellular location">
    <subcellularLocation>
        <location evidence="1">Nucleus</location>
    </subcellularLocation>
</comment>
<protein>
    <recommendedName>
        <fullName evidence="6">Zn(2)-C6 fungal-type domain-containing protein</fullName>
    </recommendedName>
</protein>
<dbReference type="InterPro" id="IPR001138">
    <property type="entry name" value="Zn2Cys6_DnaBD"/>
</dbReference>
<feature type="region of interest" description="Disordered" evidence="5">
    <location>
        <begin position="154"/>
        <end position="190"/>
    </location>
</feature>
<dbReference type="Pfam" id="PF00172">
    <property type="entry name" value="Zn_clus"/>
    <property type="match status" value="1"/>
</dbReference>
<evidence type="ECO:0000256" key="2">
    <source>
        <dbReference type="ARBA" id="ARBA00022723"/>
    </source>
</evidence>
<name>A0AAD5TW10_9FUNG</name>
<feature type="region of interest" description="Disordered" evidence="5">
    <location>
        <begin position="90"/>
        <end position="132"/>
    </location>
</feature>
<feature type="compositionally biased region" description="Low complexity" evidence="5">
    <location>
        <begin position="783"/>
        <end position="798"/>
    </location>
</feature>
<reference evidence="7" key="1">
    <citation type="submission" date="2020-05" db="EMBL/GenBank/DDBJ databases">
        <title>Phylogenomic resolution of chytrid fungi.</title>
        <authorList>
            <person name="Stajich J.E."/>
            <person name="Amses K."/>
            <person name="Simmons R."/>
            <person name="Seto K."/>
            <person name="Myers J."/>
            <person name="Bonds A."/>
            <person name="Quandt C.A."/>
            <person name="Barry K."/>
            <person name="Liu P."/>
            <person name="Grigoriev I."/>
            <person name="Longcore J.E."/>
            <person name="James T.Y."/>
        </authorList>
    </citation>
    <scope>NUCLEOTIDE SEQUENCE</scope>
    <source>
        <strain evidence="7">JEL0379</strain>
    </source>
</reference>
<evidence type="ECO:0000256" key="3">
    <source>
        <dbReference type="ARBA" id="ARBA00023125"/>
    </source>
</evidence>
<feature type="region of interest" description="Disordered" evidence="5">
    <location>
        <begin position="866"/>
        <end position="918"/>
    </location>
</feature>
<dbReference type="PROSITE" id="PS00463">
    <property type="entry name" value="ZN2_CY6_FUNGAL_1"/>
    <property type="match status" value="1"/>
</dbReference>
<dbReference type="GO" id="GO:0003677">
    <property type="term" value="F:DNA binding"/>
    <property type="evidence" value="ECO:0007669"/>
    <property type="project" value="UniProtKB-KW"/>
</dbReference>
<feature type="region of interest" description="Disordered" evidence="5">
    <location>
        <begin position="683"/>
        <end position="706"/>
    </location>
</feature>
<feature type="compositionally biased region" description="Basic residues" evidence="5">
    <location>
        <begin position="688"/>
        <end position="698"/>
    </location>
</feature>
<organism evidence="7 8">
    <name type="scientific">Geranomyces variabilis</name>
    <dbReference type="NCBI Taxonomy" id="109894"/>
    <lineage>
        <taxon>Eukaryota</taxon>
        <taxon>Fungi</taxon>
        <taxon>Fungi incertae sedis</taxon>
        <taxon>Chytridiomycota</taxon>
        <taxon>Chytridiomycota incertae sedis</taxon>
        <taxon>Chytridiomycetes</taxon>
        <taxon>Spizellomycetales</taxon>
        <taxon>Powellomycetaceae</taxon>
        <taxon>Geranomyces</taxon>
    </lineage>
</organism>
<evidence type="ECO:0000256" key="1">
    <source>
        <dbReference type="ARBA" id="ARBA00004123"/>
    </source>
</evidence>
<evidence type="ECO:0000259" key="6">
    <source>
        <dbReference type="PROSITE" id="PS50048"/>
    </source>
</evidence>
<dbReference type="SUPFAM" id="SSF57701">
    <property type="entry name" value="Zn2/Cys6 DNA-binding domain"/>
    <property type="match status" value="1"/>
</dbReference>
<dbReference type="PROSITE" id="PS50048">
    <property type="entry name" value="ZN2_CY6_FUNGAL_2"/>
    <property type="match status" value="1"/>
</dbReference>
<feature type="region of interest" description="Disordered" evidence="5">
    <location>
        <begin position="783"/>
        <end position="833"/>
    </location>
</feature>
<keyword evidence="4" id="KW-0539">Nucleus</keyword>
<dbReference type="InterPro" id="IPR036864">
    <property type="entry name" value="Zn2-C6_fun-type_DNA-bd_sf"/>
</dbReference>
<feature type="compositionally biased region" description="Low complexity" evidence="5">
    <location>
        <begin position="955"/>
        <end position="967"/>
    </location>
</feature>
<dbReference type="GO" id="GO:0006351">
    <property type="term" value="P:DNA-templated transcription"/>
    <property type="evidence" value="ECO:0007669"/>
    <property type="project" value="InterPro"/>
</dbReference>
<sequence>MAGDPPPTISPASSSGYPPVQVPPPYEMHIHRQDMPVPTITYHNVPLKRSRSTRACDTCRRKRTKCTGGQPCEGCMSFGLPCLYTAPIKKRGPAKRPAPAAGAATATATHSSAHSAPSSTSLPQQSKTQTTLGQRLKTVESLLSGLIHGAPIALPPDASGSRPRASSEASLPAGSRSASTGTQEIYTDDDDDEYETEDEAMEVDDAGGFNGIALAVHRPRGRAVDPTDGTLTEGEVAPTFCQVPWRQGVTVTDPESGVLVRKLSLNDPSVIAHRFNNNAGNITIVEDVVTDTVLFYGSTVTSNTSAFRQSPRFADGIMSIALRSDVQPANPSISHDSPPCSPDLVHHLVSLYFTHIHPYFPMIDRKSFTRQLKENQTEHFSLLLNSMCALVTQQTRSLHAWGISSTAELHRAFFERARALLGKQFDWPHINNVQALLLLTLVGAGTNTNAASYQYIGIAHRHAVELGMHRNLERLNHPGLDDAMKEQMRATWFCLYILDRYIGVHQGRPFAINDDDWDTPLPRQEETGDVSRMIRHVALCSILGQIANYVNRPSGRRRTRASRDQWVREMDEELCSWRSLLPPDLQAEPTRDPGSWSFHHHLHAMYHTAVILLYRIATGRFGGVCVASAVAIRKVLEALPNAPGMQPLGLTQPDYVFVMPIVVYSGLTAATMFLDMVLEPHVGPGGRRSSHGSRRKRSKSGEDGIKAELAAGPRKVDAAQELRRSLVAFEKLKEVSQFSVYYGQLIAECMKGAGLAMKAGANGASGDSSAQTRNAAAAAANMPASASAASSTPPSAGGSRDGMPRIDKLVLIPDNAPAGPGAGPGRPSYLYNGTAPSVGPGAFSFAPQPGLQTQTAASGEHLGYVPQHQHQHQQQQPTHSGGGQFAPTGNNPTPVYSGPPPPGSGPQQHHNPALPPGPYFADSIFSELLNPFFDPEATWWGDFGLDPAGAGAAGPGSASSVGSSSASLNAESLNRHHAPPLSGGVPGVHGHLHQQQQQPQQPQQQQQQPQPSQQLSDGGSYYSMSASPPPMGPPSGSSPA</sequence>
<dbReference type="GO" id="GO:0008270">
    <property type="term" value="F:zinc ion binding"/>
    <property type="evidence" value="ECO:0007669"/>
    <property type="project" value="InterPro"/>
</dbReference>
<feature type="region of interest" description="Disordered" evidence="5">
    <location>
        <begin position="1"/>
        <end position="27"/>
    </location>
</feature>
<feature type="compositionally biased region" description="Polar residues" evidence="5">
    <location>
        <begin position="122"/>
        <end position="132"/>
    </location>
</feature>
<evidence type="ECO:0000313" key="8">
    <source>
        <dbReference type="Proteomes" id="UP001212152"/>
    </source>
</evidence>
<dbReference type="CDD" id="cd00067">
    <property type="entry name" value="GAL4"/>
    <property type="match status" value="1"/>
</dbReference>
<feature type="domain" description="Zn(2)-C6 fungal-type" evidence="6">
    <location>
        <begin position="55"/>
        <end position="84"/>
    </location>
</feature>
<gene>
    <name evidence="7" type="ORF">HDU87_002529</name>
</gene>
<dbReference type="GO" id="GO:0005634">
    <property type="term" value="C:nucleus"/>
    <property type="evidence" value="ECO:0007669"/>
    <property type="project" value="UniProtKB-SubCell"/>
</dbReference>
<dbReference type="AlphaFoldDB" id="A0AAD5TW10"/>
<feature type="compositionally biased region" description="Low complexity" evidence="5">
    <location>
        <begin position="994"/>
        <end position="1026"/>
    </location>
</feature>
<evidence type="ECO:0000256" key="5">
    <source>
        <dbReference type="SAM" id="MobiDB-lite"/>
    </source>
</evidence>
<comment type="caution">
    <text evidence="7">The sequence shown here is derived from an EMBL/GenBank/DDBJ whole genome shotgun (WGS) entry which is preliminary data.</text>
</comment>
<feature type="compositionally biased region" description="Low complexity" evidence="5">
    <location>
        <begin position="95"/>
        <end position="121"/>
    </location>
</feature>
<dbReference type="GO" id="GO:0000981">
    <property type="term" value="F:DNA-binding transcription factor activity, RNA polymerase II-specific"/>
    <property type="evidence" value="ECO:0007669"/>
    <property type="project" value="InterPro"/>
</dbReference>
<dbReference type="InterPro" id="IPR007219">
    <property type="entry name" value="XnlR_reg_dom"/>
</dbReference>
<keyword evidence="2" id="KW-0479">Metal-binding</keyword>
<dbReference type="CDD" id="cd12148">
    <property type="entry name" value="fungal_TF_MHR"/>
    <property type="match status" value="1"/>
</dbReference>
<dbReference type="Pfam" id="PF04082">
    <property type="entry name" value="Fungal_trans"/>
    <property type="match status" value="1"/>
</dbReference>
<dbReference type="SMART" id="SM00906">
    <property type="entry name" value="Fungal_trans"/>
    <property type="match status" value="1"/>
</dbReference>
<accession>A0AAD5TW10</accession>
<evidence type="ECO:0000256" key="4">
    <source>
        <dbReference type="ARBA" id="ARBA00023242"/>
    </source>
</evidence>
<dbReference type="EMBL" id="JADGJQ010000002">
    <property type="protein sequence ID" value="KAJ3184963.1"/>
    <property type="molecule type" value="Genomic_DNA"/>
</dbReference>
<evidence type="ECO:0000313" key="7">
    <source>
        <dbReference type="EMBL" id="KAJ3184963.1"/>
    </source>
</evidence>
<dbReference type="InterPro" id="IPR050987">
    <property type="entry name" value="AtrR-like"/>
</dbReference>
<dbReference type="SMART" id="SM00066">
    <property type="entry name" value="GAL4"/>
    <property type="match status" value="1"/>
</dbReference>
<dbReference type="PANTHER" id="PTHR46910">
    <property type="entry name" value="TRANSCRIPTION FACTOR PDR1"/>
    <property type="match status" value="1"/>
</dbReference>
<dbReference type="Proteomes" id="UP001212152">
    <property type="component" value="Unassembled WGS sequence"/>
</dbReference>
<proteinExistence type="predicted"/>
<dbReference type="Gene3D" id="4.10.240.10">
    <property type="entry name" value="Zn(2)-C6 fungal-type DNA-binding domain"/>
    <property type="match status" value="1"/>
</dbReference>